<dbReference type="Proteomes" id="UP001596405">
    <property type="component" value="Unassembled WGS sequence"/>
</dbReference>
<dbReference type="NCBIfam" id="TIGR00177">
    <property type="entry name" value="molyb_syn"/>
    <property type="match status" value="1"/>
</dbReference>
<evidence type="ECO:0000259" key="2">
    <source>
        <dbReference type="SMART" id="SM00852"/>
    </source>
</evidence>
<dbReference type="NCBIfam" id="TIGR00200">
    <property type="entry name" value="cinA_nterm"/>
    <property type="match status" value="1"/>
</dbReference>
<dbReference type="NCBIfam" id="TIGR00199">
    <property type="entry name" value="PncC_domain"/>
    <property type="match status" value="1"/>
</dbReference>
<accession>A0ABW2DMJ3</accession>
<dbReference type="InterPro" id="IPR036653">
    <property type="entry name" value="CinA-like_C"/>
</dbReference>
<dbReference type="InterPro" id="IPR008135">
    <property type="entry name" value="Competence-induced_CinA"/>
</dbReference>
<dbReference type="InterPro" id="IPR041424">
    <property type="entry name" value="CinA_KH"/>
</dbReference>
<dbReference type="SUPFAM" id="SSF142433">
    <property type="entry name" value="CinA-like"/>
    <property type="match status" value="1"/>
</dbReference>
<dbReference type="PIRSF" id="PIRSF006728">
    <property type="entry name" value="CinA"/>
    <property type="match status" value="1"/>
</dbReference>
<dbReference type="InterPro" id="IPR036425">
    <property type="entry name" value="MoaB/Mog-like_dom_sf"/>
</dbReference>
<dbReference type="CDD" id="cd00885">
    <property type="entry name" value="cinA"/>
    <property type="match status" value="1"/>
</dbReference>
<dbReference type="SMART" id="SM00852">
    <property type="entry name" value="MoCF_biosynth"/>
    <property type="match status" value="1"/>
</dbReference>
<comment type="caution">
    <text evidence="3">The sequence shown here is derived from an EMBL/GenBank/DDBJ whole genome shotgun (WGS) entry which is preliminary data.</text>
</comment>
<dbReference type="Pfam" id="PF18146">
    <property type="entry name" value="CinA_KH"/>
    <property type="match status" value="1"/>
</dbReference>
<comment type="similarity">
    <text evidence="1">Belongs to the CinA family.</text>
</comment>
<organism evidence="3 4">
    <name type="scientific">Rufibacter roseus</name>
    <dbReference type="NCBI Taxonomy" id="1567108"/>
    <lineage>
        <taxon>Bacteria</taxon>
        <taxon>Pseudomonadati</taxon>
        <taxon>Bacteroidota</taxon>
        <taxon>Cytophagia</taxon>
        <taxon>Cytophagales</taxon>
        <taxon>Hymenobacteraceae</taxon>
        <taxon>Rufibacter</taxon>
    </lineage>
</organism>
<dbReference type="Gene3D" id="3.90.950.20">
    <property type="entry name" value="CinA-like"/>
    <property type="match status" value="1"/>
</dbReference>
<dbReference type="InterPro" id="IPR008136">
    <property type="entry name" value="CinA_C"/>
</dbReference>
<dbReference type="RefSeq" id="WP_066619138.1">
    <property type="nucleotide sequence ID" value="NZ_JBHSYQ010000003.1"/>
</dbReference>
<evidence type="ECO:0000313" key="4">
    <source>
        <dbReference type="Proteomes" id="UP001596405"/>
    </source>
</evidence>
<proteinExistence type="inferred from homology"/>
<dbReference type="SUPFAM" id="SSF53218">
    <property type="entry name" value="Molybdenum cofactor biosynthesis proteins"/>
    <property type="match status" value="1"/>
</dbReference>
<evidence type="ECO:0000313" key="3">
    <source>
        <dbReference type="EMBL" id="MFC6997554.1"/>
    </source>
</evidence>
<feature type="domain" description="MoaB/Mog" evidence="2">
    <location>
        <begin position="8"/>
        <end position="174"/>
    </location>
</feature>
<reference evidence="4" key="1">
    <citation type="journal article" date="2019" name="Int. J. Syst. Evol. Microbiol.">
        <title>The Global Catalogue of Microorganisms (GCM) 10K type strain sequencing project: providing services to taxonomists for standard genome sequencing and annotation.</title>
        <authorList>
            <consortium name="The Broad Institute Genomics Platform"/>
            <consortium name="The Broad Institute Genome Sequencing Center for Infectious Disease"/>
            <person name="Wu L."/>
            <person name="Ma J."/>
        </authorList>
    </citation>
    <scope>NUCLEOTIDE SEQUENCE [LARGE SCALE GENOMIC DNA]</scope>
    <source>
        <strain evidence="4">CGMCC 4.7393</strain>
    </source>
</reference>
<dbReference type="EMBL" id="JBHSYQ010000003">
    <property type="protein sequence ID" value="MFC6997554.1"/>
    <property type="molecule type" value="Genomic_DNA"/>
</dbReference>
<dbReference type="HAMAP" id="MF_00226_B">
    <property type="entry name" value="CinA_B"/>
    <property type="match status" value="1"/>
</dbReference>
<dbReference type="Pfam" id="PF00994">
    <property type="entry name" value="MoCF_biosynth"/>
    <property type="match status" value="1"/>
</dbReference>
<dbReference type="PANTHER" id="PTHR13939:SF0">
    <property type="entry name" value="NMN AMIDOHYDROLASE-LIKE PROTEIN YFAY"/>
    <property type="match status" value="1"/>
</dbReference>
<dbReference type="InterPro" id="IPR001453">
    <property type="entry name" value="MoaB/Mog_dom"/>
</dbReference>
<keyword evidence="4" id="KW-1185">Reference proteome</keyword>
<name>A0ABW2DMJ3_9BACT</name>
<dbReference type="Gene3D" id="3.30.70.2860">
    <property type="match status" value="1"/>
</dbReference>
<gene>
    <name evidence="3" type="ORF">ACFQHR_07955</name>
</gene>
<dbReference type="InterPro" id="IPR050101">
    <property type="entry name" value="CinA"/>
</dbReference>
<evidence type="ECO:0000256" key="1">
    <source>
        <dbReference type="HAMAP-Rule" id="MF_00226"/>
    </source>
</evidence>
<sequence>MKKNILAEIITVGDELLYGQVIDTNSAWMGEELGKIGIRIKQITSISDQREAICEALSAAIERADVVLMTGGLGPTKDDLTKHTLAEYFKTELQLHQPSLDDVEAIFKRYNRPMLEVNRQQAFLPATCTPIRNVLGTAPGMLFQEQDTLICSMPGVPFEMKRMMTDTVLPLLQSHFQLPKIVHKVVQTIGIGESFLAEAIADWENNLPPNLKLAYLPHLAGVRLRLTGVPTAEENLEPLMQAQIEQLSLLIQPYIFAYGEVTLEEAIGQLLKKQNLTIATAESCTGGLVAHKLTSVPGSSAYFMGSVVAYSNDVKTAQLGVKSETLAQHGAVSEETVKQMAEGVRTLLKTDIGVATSGIAGPDGGTPEKPVGTIWIAYSDAHQTLARKINYNKTRLLNIEYTTLQVLNLIRQSLPPTVDQ</sequence>
<dbReference type="NCBIfam" id="NF001813">
    <property type="entry name" value="PRK00549.1"/>
    <property type="match status" value="1"/>
</dbReference>
<protein>
    <recommendedName>
        <fullName evidence="1">CinA-like protein</fullName>
    </recommendedName>
</protein>
<dbReference type="Pfam" id="PF02464">
    <property type="entry name" value="CinA"/>
    <property type="match status" value="1"/>
</dbReference>
<dbReference type="PANTHER" id="PTHR13939">
    <property type="entry name" value="NICOTINAMIDE-NUCLEOTIDE AMIDOHYDROLASE PNCC"/>
    <property type="match status" value="1"/>
</dbReference>
<dbReference type="Gene3D" id="3.40.980.10">
    <property type="entry name" value="MoaB/Mog-like domain"/>
    <property type="match status" value="1"/>
</dbReference>